<keyword evidence="2" id="KW-1185">Reference proteome</keyword>
<sequence>MSEKLKNAFPSNWVGLSPARFRKYKTWINAVKPGICGTYVAAVILHDVFNQSYGIDLEKEKLITGLKTVIDDTFPYKGTFPWDVWHGLDWVLKDNADFSVKIHFVPERKVISLLNRKNPIPVAVGTATLFGSPYKNHWVVVYAYGYNQEGKLFFKAYDNHGRYTAILPASQTIGCVWIEPN</sequence>
<reference evidence="2" key="1">
    <citation type="submission" date="2016-10" db="EMBL/GenBank/DDBJ databases">
        <authorList>
            <person name="Varghese N."/>
            <person name="Submissions S."/>
        </authorList>
    </citation>
    <scope>NUCLEOTIDE SEQUENCE [LARGE SCALE GENOMIC DNA]</scope>
    <source>
        <strain evidence="2">MPL-11</strain>
    </source>
</reference>
<dbReference type="Proteomes" id="UP000199481">
    <property type="component" value="Unassembled WGS sequence"/>
</dbReference>
<dbReference type="RefSeq" id="WP_089975430.1">
    <property type="nucleotide sequence ID" value="NZ_CP084916.1"/>
</dbReference>
<gene>
    <name evidence="1" type="ORF">SAMN04487752_0853</name>
</gene>
<accession>A0A1H0YBL9</accession>
<evidence type="ECO:0008006" key="3">
    <source>
        <dbReference type="Google" id="ProtNLM"/>
    </source>
</evidence>
<dbReference type="EMBL" id="FNJW01000008">
    <property type="protein sequence ID" value="SDQ12639.1"/>
    <property type="molecule type" value="Genomic_DNA"/>
</dbReference>
<dbReference type="OrthoDB" id="2155895at2"/>
<proteinExistence type="predicted"/>
<protein>
    <recommendedName>
        <fullName evidence="3">Peptidase_C39 like family protein</fullName>
    </recommendedName>
</protein>
<evidence type="ECO:0000313" key="2">
    <source>
        <dbReference type="Proteomes" id="UP000199481"/>
    </source>
</evidence>
<name>A0A1H0YBL9_9LACT</name>
<evidence type="ECO:0000313" key="1">
    <source>
        <dbReference type="EMBL" id="SDQ12639.1"/>
    </source>
</evidence>
<dbReference type="AlphaFoldDB" id="A0A1H0YBL9"/>
<organism evidence="1 2">
    <name type="scientific">Carnobacterium viridans</name>
    <dbReference type="NCBI Taxonomy" id="174587"/>
    <lineage>
        <taxon>Bacteria</taxon>
        <taxon>Bacillati</taxon>
        <taxon>Bacillota</taxon>
        <taxon>Bacilli</taxon>
        <taxon>Lactobacillales</taxon>
        <taxon>Carnobacteriaceae</taxon>
        <taxon>Carnobacterium</taxon>
    </lineage>
</organism>